<comment type="caution">
    <text evidence="1">The sequence shown here is derived from an EMBL/GenBank/DDBJ whole genome shotgun (WGS) entry which is preliminary data.</text>
</comment>
<evidence type="ECO:0000313" key="2">
    <source>
        <dbReference type="Proteomes" id="UP000567293"/>
    </source>
</evidence>
<dbReference type="EMBL" id="JACDQQ010001602">
    <property type="protein sequence ID" value="MBA0086629.1"/>
    <property type="molecule type" value="Genomic_DNA"/>
</dbReference>
<feature type="non-terminal residue" evidence="1">
    <location>
        <position position="1"/>
    </location>
</feature>
<dbReference type="SUPFAM" id="SSF53067">
    <property type="entry name" value="Actin-like ATPase domain"/>
    <property type="match status" value="1"/>
</dbReference>
<dbReference type="AlphaFoldDB" id="A0A7V8NSC0"/>
<dbReference type="PANTHER" id="PTHR32432:SF3">
    <property type="entry name" value="ETHANOLAMINE UTILIZATION PROTEIN EUTJ"/>
    <property type="match status" value="1"/>
</dbReference>
<reference evidence="1" key="1">
    <citation type="submission" date="2020-06" db="EMBL/GenBank/DDBJ databases">
        <title>Legume-microbial interactions unlock mineral nutrients during tropical forest succession.</title>
        <authorList>
            <person name="Epihov D.Z."/>
        </authorList>
    </citation>
    <scope>NUCLEOTIDE SEQUENCE [LARGE SCALE GENOMIC DNA]</scope>
    <source>
        <strain evidence="1">Pan2503</strain>
    </source>
</reference>
<sequence>TLEIQKTFDFFRATASGENIQRIVVAGGTARVPGLVDLLREEFAMPVEELNPFRRVLINPSRHSDDQIRDIAPRLVIAVGLALRSFD</sequence>
<gene>
    <name evidence="1" type="primary">pilM</name>
    <name evidence="1" type="ORF">HRJ53_16735</name>
</gene>
<dbReference type="Proteomes" id="UP000567293">
    <property type="component" value="Unassembled WGS sequence"/>
</dbReference>
<dbReference type="InterPro" id="IPR050696">
    <property type="entry name" value="FtsA/MreB"/>
</dbReference>
<organism evidence="1 2">
    <name type="scientific">Candidatus Acidiferrum panamense</name>
    <dbReference type="NCBI Taxonomy" id="2741543"/>
    <lineage>
        <taxon>Bacteria</taxon>
        <taxon>Pseudomonadati</taxon>
        <taxon>Acidobacteriota</taxon>
        <taxon>Terriglobia</taxon>
        <taxon>Candidatus Acidiferrales</taxon>
        <taxon>Candidatus Acidiferrum</taxon>
    </lineage>
</organism>
<dbReference type="InterPro" id="IPR005883">
    <property type="entry name" value="PilM"/>
</dbReference>
<dbReference type="InterPro" id="IPR043129">
    <property type="entry name" value="ATPase_NBD"/>
</dbReference>
<dbReference type="Pfam" id="PF11104">
    <property type="entry name" value="PilM_2"/>
    <property type="match status" value="1"/>
</dbReference>
<protein>
    <submittedName>
        <fullName evidence="1">Pilus assembly protein PilM</fullName>
    </submittedName>
</protein>
<proteinExistence type="predicted"/>
<accession>A0A7V8NSC0</accession>
<keyword evidence="2" id="KW-1185">Reference proteome</keyword>
<name>A0A7V8NSC0_9BACT</name>
<evidence type="ECO:0000313" key="1">
    <source>
        <dbReference type="EMBL" id="MBA0086629.1"/>
    </source>
</evidence>
<dbReference type="Gene3D" id="3.30.420.40">
    <property type="match status" value="2"/>
</dbReference>
<dbReference type="PANTHER" id="PTHR32432">
    <property type="entry name" value="CELL DIVISION PROTEIN FTSA-RELATED"/>
    <property type="match status" value="1"/>
</dbReference>